<accession>A0AAD7FNS4</accession>
<comment type="function">
    <text evidence="3">Regulates mitochondrial small subunit maturation by controlling 15S rRNA 5'-end processing. Localizes to the 5' precursor of the 15S rRNA in a position that is subsequently occupied by mS47 in the mature yeast mtSSU. Uses structure and sequence-specific RNA recognition, binding to a single-stranded region of the precursor and specifically recognizing bases -6 to -1. The exchange of Ccm1 for mS47 is coupled to the irreversible removal of precursor rRNA that is accompanied by conformational changes of the mitoribosomal proteins uS5m and mS26. These conformational changes signal completion of 5'-end rRNA processing through protection of the mature 5'-end of the 15S rRNA and stabilization of mS47. The removal of the 5' precursor together with the dissociation of Ccm1 may be catalyzed by the 5'-3' exoribonuclease Pet127. Involved in the specific removal of group I introns in mitochondrial encoded transcripts.</text>
</comment>
<comment type="similarity">
    <text evidence="1">Belongs to the CCM1 family.</text>
</comment>
<feature type="repeat" description="PPR" evidence="5">
    <location>
        <begin position="584"/>
        <end position="618"/>
    </location>
</feature>
<name>A0AAD7FNS4_9AGAR</name>
<dbReference type="InterPro" id="IPR002885">
    <property type="entry name" value="PPR_rpt"/>
</dbReference>
<evidence type="ECO:0008006" key="8">
    <source>
        <dbReference type="Google" id="ProtNLM"/>
    </source>
</evidence>
<comment type="subunit">
    <text evidence="4">Binds to mitochondrial small subunit 15S rRNA.</text>
</comment>
<dbReference type="PANTHER" id="PTHR47447">
    <property type="entry name" value="OS03G0856100 PROTEIN"/>
    <property type="match status" value="1"/>
</dbReference>
<feature type="repeat" description="PPR" evidence="5">
    <location>
        <begin position="322"/>
        <end position="356"/>
    </location>
</feature>
<evidence type="ECO:0000313" key="6">
    <source>
        <dbReference type="EMBL" id="KAJ7630823.1"/>
    </source>
</evidence>
<keyword evidence="7" id="KW-1185">Reference proteome</keyword>
<dbReference type="NCBIfam" id="TIGR00756">
    <property type="entry name" value="PPR"/>
    <property type="match status" value="1"/>
</dbReference>
<dbReference type="Gene3D" id="1.25.40.10">
    <property type="entry name" value="Tetratricopeptide repeat domain"/>
    <property type="match status" value="3"/>
</dbReference>
<evidence type="ECO:0000256" key="3">
    <source>
        <dbReference type="ARBA" id="ARBA00044493"/>
    </source>
</evidence>
<evidence type="ECO:0000313" key="7">
    <source>
        <dbReference type="Proteomes" id="UP001221142"/>
    </source>
</evidence>
<evidence type="ECO:0000256" key="1">
    <source>
        <dbReference type="ARBA" id="ARBA00006192"/>
    </source>
</evidence>
<proteinExistence type="inferred from homology"/>
<comment type="caution">
    <text evidence="6">The sequence shown here is derived from an EMBL/GenBank/DDBJ whole genome shotgun (WGS) entry which is preliminary data.</text>
</comment>
<evidence type="ECO:0000256" key="5">
    <source>
        <dbReference type="PROSITE-ProRule" id="PRU00708"/>
    </source>
</evidence>
<feature type="repeat" description="PPR" evidence="5">
    <location>
        <begin position="409"/>
        <end position="443"/>
    </location>
</feature>
<evidence type="ECO:0000256" key="4">
    <source>
        <dbReference type="ARBA" id="ARBA00044511"/>
    </source>
</evidence>
<dbReference type="Proteomes" id="UP001221142">
    <property type="component" value="Unassembled WGS sequence"/>
</dbReference>
<dbReference type="PANTHER" id="PTHR47447:SF26">
    <property type="entry name" value="CHLOROPLAST RNA SPLICING4"/>
    <property type="match status" value="1"/>
</dbReference>
<organism evidence="6 7">
    <name type="scientific">Roridomyces roridus</name>
    <dbReference type="NCBI Taxonomy" id="1738132"/>
    <lineage>
        <taxon>Eukaryota</taxon>
        <taxon>Fungi</taxon>
        <taxon>Dikarya</taxon>
        <taxon>Basidiomycota</taxon>
        <taxon>Agaricomycotina</taxon>
        <taxon>Agaricomycetes</taxon>
        <taxon>Agaricomycetidae</taxon>
        <taxon>Agaricales</taxon>
        <taxon>Marasmiineae</taxon>
        <taxon>Mycenaceae</taxon>
        <taxon>Roridomyces</taxon>
    </lineage>
</organism>
<evidence type="ECO:0000256" key="2">
    <source>
        <dbReference type="ARBA" id="ARBA00022737"/>
    </source>
</evidence>
<sequence length="634" mass="71303">MLSPSRFSSRVGHISTHLVRTAPLSFTAARLKSPPSAATDAVVDPTLFLQLRQRIIQRHNPSTEPLSPLAGKAIYDIKIGLEWQDVSRVQKGWKELRQASLMHNLNRDLIEQVGQLLLQSLATPEEFKEMAFAEDVALAAAAIHFTDTLNACLLVHLRNQRPPRLPEANDSPKEEETLPGRVNAFLAVVAARAMENAFLTALQEFLGTRIKFRPSVTDAFNKVSDFVQLVQSQPLADHIKNLSGSQLAFFSGVEGLYHRIIEAMSGPDAFIAPDRQSVTPTKPVFMSELVWASFLVAFLRRNRSDLAVKLWKDMSHFGVKAGVLTWNMVLEMYSERRATKEIVEAWGTMKTQGVQPNATTYRAKRTEDALRWFRNFEAETLSVYNIVLHGLTVHRQHSDTMVDRGPKPDLVCYNTMLGYYGRSGDFKALSSTVSQMEAAGIAGDVPGRSDATDTVQAIMRKQGIRPTVAFYTAVIDAQMREQTVPHLQAAIRLLDEMDKHPKCAPNDVTFTSILAGMYRGSWLSTSQLQTYRSNILTRMKRKKIKIRVHGYNILIKACLTSPEPSGVENALRLYREMKELYAPTNDTWFILLASLARRREWQIAEELVNEIRASGAQPSNSILRLMEDIRQNVL</sequence>
<dbReference type="PROSITE" id="PS51375">
    <property type="entry name" value="PPR"/>
    <property type="match status" value="3"/>
</dbReference>
<dbReference type="AlphaFoldDB" id="A0AAD7FNS4"/>
<dbReference type="Pfam" id="PF13812">
    <property type="entry name" value="PPR_3"/>
    <property type="match status" value="3"/>
</dbReference>
<protein>
    <recommendedName>
        <fullName evidence="8">Pentatricopeptide repeat-containing protein</fullName>
    </recommendedName>
</protein>
<dbReference type="EMBL" id="JARKIF010000009">
    <property type="protein sequence ID" value="KAJ7630823.1"/>
    <property type="molecule type" value="Genomic_DNA"/>
</dbReference>
<keyword evidence="2" id="KW-0677">Repeat</keyword>
<gene>
    <name evidence="6" type="ORF">FB45DRAFT_916644</name>
</gene>
<reference evidence="6" key="1">
    <citation type="submission" date="2023-03" db="EMBL/GenBank/DDBJ databases">
        <title>Massive genome expansion in bonnet fungi (Mycena s.s.) driven by repeated elements and novel gene families across ecological guilds.</title>
        <authorList>
            <consortium name="Lawrence Berkeley National Laboratory"/>
            <person name="Harder C.B."/>
            <person name="Miyauchi S."/>
            <person name="Viragh M."/>
            <person name="Kuo A."/>
            <person name="Thoen E."/>
            <person name="Andreopoulos B."/>
            <person name="Lu D."/>
            <person name="Skrede I."/>
            <person name="Drula E."/>
            <person name="Henrissat B."/>
            <person name="Morin E."/>
            <person name="Kohler A."/>
            <person name="Barry K."/>
            <person name="LaButti K."/>
            <person name="Morin E."/>
            <person name="Salamov A."/>
            <person name="Lipzen A."/>
            <person name="Mereny Z."/>
            <person name="Hegedus B."/>
            <person name="Baldrian P."/>
            <person name="Stursova M."/>
            <person name="Weitz H."/>
            <person name="Taylor A."/>
            <person name="Grigoriev I.V."/>
            <person name="Nagy L.G."/>
            <person name="Martin F."/>
            <person name="Kauserud H."/>
        </authorList>
    </citation>
    <scope>NUCLEOTIDE SEQUENCE</scope>
    <source>
        <strain evidence="6">9284</strain>
    </source>
</reference>
<dbReference type="InterPro" id="IPR011990">
    <property type="entry name" value="TPR-like_helical_dom_sf"/>
</dbReference>